<feature type="region of interest" description="Disordered" evidence="1">
    <location>
        <begin position="92"/>
        <end position="150"/>
    </location>
</feature>
<evidence type="ECO:0000313" key="3">
    <source>
        <dbReference type="EMBL" id="RNG04484.1"/>
    </source>
</evidence>
<evidence type="ECO:0000313" key="4">
    <source>
        <dbReference type="Proteomes" id="UP000275401"/>
    </source>
</evidence>
<accession>A0A3M8UGP6</accession>
<evidence type="ECO:0000256" key="1">
    <source>
        <dbReference type="SAM" id="MobiDB-lite"/>
    </source>
</evidence>
<feature type="transmembrane region" description="Helical" evidence="2">
    <location>
        <begin position="66"/>
        <end position="86"/>
    </location>
</feature>
<reference evidence="3 4" key="1">
    <citation type="submission" date="2018-11" db="EMBL/GenBank/DDBJ databases">
        <title>The Potential of Streptomyces as Biocontrol Agents against the Tomato grey mould, Botrytis cinerea (Gray mold) Frontiers in Microbiology.</title>
        <authorList>
            <person name="Li D."/>
        </authorList>
    </citation>
    <scope>NUCLEOTIDE SEQUENCE [LARGE SCALE GENOMIC DNA]</scope>
    <source>
        <strain evidence="3 4">NEAU-LD23</strain>
    </source>
</reference>
<dbReference type="Proteomes" id="UP000275401">
    <property type="component" value="Unassembled WGS sequence"/>
</dbReference>
<feature type="region of interest" description="Disordered" evidence="1">
    <location>
        <begin position="1"/>
        <end position="36"/>
    </location>
</feature>
<dbReference type="EMBL" id="RIBZ01000627">
    <property type="protein sequence ID" value="RNG04484.1"/>
    <property type="molecule type" value="Genomic_DNA"/>
</dbReference>
<keyword evidence="2" id="KW-1133">Transmembrane helix</keyword>
<comment type="caution">
    <text evidence="3">The sequence shown here is derived from an EMBL/GenBank/DDBJ whole genome shotgun (WGS) entry which is preliminary data.</text>
</comment>
<keyword evidence="2" id="KW-0472">Membrane</keyword>
<feature type="compositionally biased region" description="Low complexity" evidence="1">
    <location>
        <begin position="134"/>
        <end position="150"/>
    </location>
</feature>
<gene>
    <name evidence="3" type="ORF">EEJ42_34045</name>
</gene>
<feature type="non-terminal residue" evidence="3">
    <location>
        <position position="150"/>
    </location>
</feature>
<sequence length="150" mass="15253">MADRSVEQSGPPYPADKRIVNPTLVTPGPQPLEAGDAVTPHILQGEVIGPRHARARRRGIDPRRKAAAGAILLSATGAATALFMLMGKDAREAQAAPGHDSSPTAPDEPEPKAAALGDSAVGDKPLRGSRTTEPAAPAPAAQPATRAPAA</sequence>
<evidence type="ECO:0000256" key="2">
    <source>
        <dbReference type="SAM" id="Phobius"/>
    </source>
</evidence>
<proteinExistence type="predicted"/>
<keyword evidence="2" id="KW-0812">Transmembrane</keyword>
<keyword evidence="4" id="KW-1185">Reference proteome</keyword>
<dbReference type="AlphaFoldDB" id="A0A3M8UGP6"/>
<organism evidence="3 4">
    <name type="scientific">Streptomyces botrytidirepellens</name>
    <dbReference type="NCBI Taxonomy" id="2486417"/>
    <lineage>
        <taxon>Bacteria</taxon>
        <taxon>Bacillati</taxon>
        <taxon>Actinomycetota</taxon>
        <taxon>Actinomycetes</taxon>
        <taxon>Kitasatosporales</taxon>
        <taxon>Streptomycetaceae</taxon>
        <taxon>Streptomyces</taxon>
    </lineage>
</organism>
<name>A0A3M8UGP6_9ACTN</name>
<protein>
    <submittedName>
        <fullName evidence="3">Uncharacterized protein</fullName>
    </submittedName>
</protein>